<sequence length="324" mass="35777">MKRFKSILVYADQDQQETAIRRAITLAMENDADLTIMEVIKPPSRATWFVTQWADPAELQRLIVEDHRKQLMERASEYIDTGIAIDVVVKVGDPACQVVKKVIDDEHDLVIKTADGLSLAGRIFGSVSRSLLRICPCPVWVLKPEVHGDFDQIVAAVDLDTDEPVHLALNQQIMELAFAIAERDAANVHVVSAWDLWMERSLRRRSGHAEVDAALSAYERKLRDALDTLVEAQHGQPKSVEVHFIRGNPSAVIESIGEKHEVDLIVMGTVCRSGAAGLLIGNTAESLLEHVTCSVLALKPEGFVSPVQEHGCESGTDDEQLPLI</sequence>
<comment type="function">
    <text evidence="4">Required for resistance to DNA-damaging agents.</text>
</comment>
<evidence type="ECO:0000256" key="4">
    <source>
        <dbReference type="ARBA" id="ARBA00037131"/>
    </source>
</evidence>
<name>A0A5C6DUG4_9BACT</name>
<dbReference type="InterPro" id="IPR006015">
    <property type="entry name" value="Universal_stress_UspA"/>
</dbReference>
<keyword evidence="3" id="KW-0963">Cytoplasm</keyword>
<feature type="domain" description="UspA" evidence="5">
    <location>
        <begin position="4"/>
        <end position="143"/>
    </location>
</feature>
<dbReference type="Pfam" id="PF00582">
    <property type="entry name" value="Usp"/>
    <property type="match status" value="2"/>
</dbReference>
<dbReference type="Proteomes" id="UP000319143">
    <property type="component" value="Unassembled WGS sequence"/>
</dbReference>
<dbReference type="Gene3D" id="3.40.50.12370">
    <property type="match status" value="1"/>
</dbReference>
<dbReference type="PANTHER" id="PTHR47892">
    <property type="entry name" value="UNIVERSAL STRESS PROTEIN E"/>
    <property type="match status" value="1"/>
</dbReference>
<dbReference type="RefSeq" id="WP_146526724.1">
    <property type="nucleotide sequence ID" value="NZ_SJPV01000004.1"/>
</dbReference>
<dbReference type="EMBL" id="SJPV01000004">
    <property type="protein sequence ID" value="TWU38409.1"/>
    <property type="molecule type" value="Genomic_DNA"/>
</dbReference>
<dbReference type="GO" id="GO:0005737">
    <property type="term" value="C:cytoplasm"/>
    <property type="evidence" value="ECO:0007669"/>
    <property type="project" value="UniProtKB-SubCell"/>
</dbReference>
<proteinExistence type="inferred from homology"/>
<feature type="domain" description="UspA" evidence="5">
    <location>
        <begin position="171"/>
        <end position="299"/>
    </location>
</feature>
<gene>
    <name evidence="6" type="primary">uspE_2</name>
    <name evidence="6" type="ORF">Poly41_28850</name>
</gene>
<dbReference type="PRINTS" id="PR01438">
    <property type="entry name" value="UNVRSLSTRESS"/>
</dbReference>
<dbReference type="AlphaFoldDB" id="A0A5C6DUG4"/>
<comment type="similarity">
    <text evidence="2">Belongs to the universal stress protein A family.</text>
</comment>
<protein>
    <submittedName>
        <fullName evidence="6">Universal stress protein E</fullName>
    </submittedName>
</protein>
<evidence type="ECO:0000313" key="6">
    <source>
        <dbReference type="EMBL" id="TWU38409.1"/>
    </source>
</evidence>
<dbReference type="InterPro" id="IPR006016">
    <property type="entry name" value="UspA"/>
</dbReference>
<comment type="subcellular location">
    <subcellularLocation>
        <location evidence="1">Cytoplasm</location>
    </subcellularLocation>
</comment>
<comment type="caution">
    <text evidence="6">The sequence shown here is derived from an EMBL/GenBank/DDBJ whole genome shotgun (WGS) entry which is preliminary data.</text>
</comment>
<organism evidence="6 7">
    <name type="scientific">Novipirellula artificiosorum</name>
    <dbReference type="NCBI Taxonomy" id="2528016"/>
    <lineage>
        <taxon>Bacteria</taxon>
        <taxon>Pseudomonadati</taxon>
        <taxon>Planctomycetota</taxon>
        <taxon>Planctomycetia</taxon>
        <taxon>Pirellulales</taxon>
        <taxon>Pirellulaceae</taxon>
        <taxon>Novipirellula</taxon>
    </lineage>
</organism>
<evidence type="ECO:0000256" key="2">
    <source>
        <dbReference type="ARBA" id="ARBA00008791"/>
    </source>
</evidence>
<evidence type="ECO:0000313" key="7">
    <source>
        <dbReference type="Proteomes" id="UP000319143"/>
    </source>
</evidence>
<dbReference type="CDD" id="cd00293">
    <property type="entry name" value="USP-like"/>
    <property type="match status" value="1"/>
</dbReference>
<dbReference type="PANTHER" id="PTHR47892:SF1">
    <property type="entry name" value="UNIVERSAL STRESS PROTEIN E"/>
    <property type="match status" value="1"/>
</dbReference>
<dbReference type="OrthoDB" id="239260at2"/>
<reference evidence="6 7" key="1">
    <citation type="submission" date="2019-02" db="EMBL/GenBank/DDBJ databases">
        <title>Deep-cultivation of Planctomycetes and their phenomic and genomic characterization uncovers novel biology.</title>
        <authorList>
            <person name="Wiegand S."/>
            <person name="Jogler M."/>
            <person name="Boedeker C."/>
            <person name="Pinto D."/>
            <person name="Vollmers J."/>
            <person name="Rivas-Marin E."/>
            <person name="Kohn T."/>
            <person name="Peeters S.H."/>
            <person name="Heuer A."/>
            <person name="Rast P."/>
            <person name="Oberbeckmann S."/>
            <person name="Bunk B."/>
            <person name="Jeske O."/>
            <person name="Meyerdierks A."/>
            <person name="Storesund J.E."/>
            <person name="Kallscheuer N."/>
            <person name="Luecker S."/>
            <person name="Lage O.M."/>
            <person name="Pohl T."/>
            <person name="Merkel B.J."/>
            <person name="Hornburger P."/>
            <person name="Mueller R.-W."/>
            <person name="Bruemmer F."/>
            <person name="Labrenz M."/>
            <person name="Spormann A.M."/>
            <person name="Op Den Camp H."/>
            <person name="Overmann J."/>
            <person name="Amann R."/>
            <person name="Jetten M.S.M."/>
            <person name="Mascher T."/>
            <person name="Medema M.H."/>
            <person name="Devos D.P."/>
            <person name="Kaster A.-K."/>
            <person name="Ovreas L."/>
            <person name="Rohde M."/>
            <person name="Galperin M.Y."/>
            <person name="Jogler C."/>
        </authorList>
    </citation>
    <scope>NUCLEOTIDE SEQUENCE [LARGE SCALE GENOMIC DNA]</scope>
    <source>
        <strain evidence="6 7">Poly41</strain>
    </source>
</reference>
<evidence type="ECO:0000259" key="5">
    <source>
        <dbReference type="Pfam" id="PF00582"/>
    </source>
</evidence>
<evidence type="ECO:0000256" key="1">
    <source>
        <dbReference type="ARBA" id="ARBA00004496"/>
    </source>
</evidence>
<accession>A0A5C6DUG4</accession>
<keyword evidence="7" id="KW-1185">Reference proteome</keyword>
<evidence type="ECO:0000256" key="3">
    <source>
        <dbReference type="ARBA" id="ARBA00022490"/>
    </source>
</evidence>
<dbReference type="SUPFAM" id="SSF52402">
    <property type="entry name" value="Adenine nucleotide alpha hydrolases-like"/>
    <property type="match status" value="2"/>
</dbReference>